<evidence type="ECO:0000313" key="1">
    <source>
        <dbReference type="EMBL" id="EME35538.1"/>
    </source>
</evidence>
<evidence type="ECO:0000313" key="2">
    <source>
        <dbReference type="Proteomes" id="UP000009877"/>
    </source>
</evidence>
<dbReference type="AlphaFoldDB" id="M2XRV4"/>
<name>M2XRV4_9MICC</name>
<dbReference type="Pfam" id="PF11305">
    <property type="entry name" value="DUF3107"/>
    <property type="match status" value="1"/>
</dbReference>
<gene>
    <name evidence="1" type="ORF">C884_01673</name>
</gene>
<accession>M2XRV4</accession>
<evidence type="ECO:0008006" key="3">
    <source>
        <dbReference type="Google" id="ProtNLM"/>
    </source>
</evidence>
<dbReference type="EMBL" id="ANHZ02000032">
    <property type="protein sequence ID" value="EME35538.1"/>
    <property type="molecule type" value="Genomic_DNA"/>
</dbReference>
<dbReference type="Proteomes" id="UP000009877">
    <property type="component" value="Unassembled WGS sequence"/>
</dbReference>
<reference evidence="1 2" key="1">
    <citation type="journal article" date="2014" name="Genome Announc.">
        <title>Draft Genome Sequence of Kocuria palustris PEL.</title>
        <authorList>
            <person name="Sharma G."/>
            <person name="Khatri I."/>
            <person name="Subramanian S."/>
        </authorList>
    </citation>
    <scope>NUCLEOTIDE SEQUENCE [LARGE SCALE GENOMIC DNA]</scope>
    <source>
        <strain evidence="1 2">PEL</strain>
    </source>
</reference>
<organism evidence="1 2">
    <name type="scientific">Kocuria palustris PEL</name>
    <dbReference type="NCBI Taxonomy" id="1236550"/>
    <lineage>
        <taxon>Bacteria</taxon>
        <taxon>Bacillati</taxon>
        <taxon>Actinomycetota</taxon>
        <taxon>Actinomycetes</taxon>
        <taxon>Micrococcales</taxon>
        <taxon>Micrococcaceae</taxon>
        <taxon>Kocuria</taxon>
    </lineage>
</organism>
<keyword evidence="2" id="KW-1185">Reference proteome</keyword>
<proteinExistence type="predicted"/>
<dbReference type="InterPro" id="IPR021456">
    <property type="entry name" value="DUF3107"/>
</dbReference>
<protein>
    <recommendedName>
        <fullName evidence="3">ATP-binding protein</fullName>
    </recommendedName>
</protein>
<dbReference type="RefSeq" id="WP_006215770.1">
    <property type="nucleotide sequence ID" value="NZ_ANHZ02000032.1"/>
</dbReference>
<comment type="caution">
    <text evidence="1">The sequence shown here is derived from an EMBL/GenBank/DDBJ whole genome shotgun (WGS) entry which is preliminary data.</text>
</comment>
<sequence>MEIKIGMQHVGREIVVDSPLGAQEATDLVTAALNEGTVLSLKDSKDNLTLVPASGIAYVEIGAETKRRVGFMPGVSAG</sequence>
<dbReference type="STRING" id="71999.KPaMU14_03525"/>